<proteinExistence type="predicted"/>
<dbReference type="OrthoDB" id="498745at2759"/>
<dbReference type="Proteomes" id="UP000198341">
    <property type="component" value="Chromosome 4"/>
</dbReference>
<dbReference type="eggNOG" id="ENOG502QQ1I">
    <property type="taxonomic scope" value="Eukaryota"/>
</dbReference>
<accession>K8EDI7</accession>
<name>K8EDI7_9CHLO</name>
<dbReference type="GeneID" id="19016052"/>
<reference evidence="3 4" key="1">
    <citation type="submission" date="2011-10" db="EMBL/GenBank/DDBJ databases">
        <authorList>
            <person name="Genoscope - CEA"/>
        </authorList>
    </citation>
    <scope>NUCLEOTIDE SEQUENCE [LARGE SCALE GENOMIC DNA]</scope>
    <source>
        <strain evidence="3 4">RCC 1105</strain>
    </source>
</reference>
<dbReference type="PANTHER" id="PTHR37204:SF1">
    <property type="entry name" value="TRANSMEMBRANE PROTEIN"/>
    <property type="match status" value="1"/>
</dbReference>
<evidence type="ECO:0000256" key="2">
    <source>
        <dbReference type="SAM" id="Phobius"/>
    </source>
</evidence>
<protein>
    <submittedName>
        <fullName evidence="3">Uncharacterized protein</fullName>
    </submittedName>
</protein>
<evidence type="ECO:0000313" key="4">
    <source>
        <dbReference type="Proteomes" id="UP000198341"/>
    </source>
</evidence>
<sequence>MITSQYHSNVKHRPGSVSNTTRRRRSKLLTRLVLLGVLFGISSSAMKRRALNGVDNTGDYASSVQQQHHQQQGAAVSSSASKVSTKLNTDASLRKQTHQDGLSSGASGDSATSSSSSSSSNREREIWWHDLSSKCQFTLGQTLAPFGESEDVDARSELYAKMFRSTSDTAVLDIFNPSKTVIVQTANNNNDLTLDKVFVIDTEKDEVTPILEKLEIPVRAIVLPFPSTSEGAKKIGKITREVLAKNGFSKETSVWLQNAELYHASVYHASHHLDAHKAKGNEIREEVRVVKESAKQICPIKITLERIVITSSGALVSVWNTRNTRDGGEISEFRQLLHDNLPNAPVNQIVSNKSIIHATLARFLGTTGTSENAKNVARELTNVLCGLEMTLPMAWFVEERHTLALALEGEYDTVGAPFRDCHVD</sequence>
<keyword evidence="2" id="KW-0472">Membrane</keyword>
<dbReference type="KEGG" id="bpg:Bathy04g00260"/>
<organism evidence="3 4">
    <name type="scientific">Bathycoccus prasinos</name>
    <dbReference type="NCBI Taxonomy" id="41875"/>
    <lineage>
        <taxon>Eukaryota</taxon>
        <taxon>Viridiplantae</taxon>
        <taxon>Chlorophyta</taxon>
        <taxon>Mamiellophyceae</taxon>
        <taxon>Mamiellales</taxon>
        <taxon>Bathycoccaceae</taxon>
        <taxon>Bathycoccus</taxon>
    </lineage>
</organism>
<dbReference type="PANTHER" id="PTHR37204">
    <property type="entry name" value="TRANSMEMBRANE PROTEIN"/>
    <property type="match status" value="1"/>
</dbReference>
<feature type="compositionally biased region" description="Low complexity" evidence="1">
    <location>
        <begin position="103"/>
        <end position="120"/>
    </location>
</feature>
<evidence type="ECO:0000313" key="3">
    <source>
        <dbReference type="EMBL" id="CCO16049.1"/>
    </source>
</evidence>
<feature type="compositionally biased region" description="Polar residues" evidence="1">
    <location>
        <begin position="82"/>
        <end position="91"/>
    </location>
</feature>
<keyword evidence="2" id="KW-1133">Transmembrane helix</keyword>
<evidence type="ECO:0000256" key="1">
    <source>
        <dbReference type="SAM" id="MobiDB-lite"/>
    </source>
</evidence>
<dbReference type="RefSeq" id="XP_007513524.1">
    <property type="nucleotide sequence ID" value="XM_007513462.1"/>
</dbReference>
<feature type="compositionally biased region" description="Low complexity" evidence="1">
    <location>
        <begin position="61"/>
        <end position="81"/>
    </location>
</feature>
<keyword evidence="2" id="KW-0812">Transmembrane</keyword>
<dbReference type="AlphaFoldDB" id="K8EDI7"/>
<dbReference type="EMBL" id="FO082275">
    <property type="protein sequence ID" value="CCO16049.1"/>
    <property type="molecule type" value="Genomic_DNA"/>
</dbReference>
<feature type="region of interest" description="Disordered" evidence="1">
    <location>
        <begin position="1"/>
        <end position="23"/>
    </location>
</feature>
<feature type="transmembrane region" description="Helical" evidence="2">
    <location>
        <begin position="28"/>
        <end position="46"/>
    </location>
</feature>
<gene>
    <name evidence="3" type="ORF">Bathy04g00260</name>
</gene>
<feature type="region of interest" description="Disordered" evidence="1">
    <location>
        <begin position="61"/>
        <end position="121"/>
    </location>
</feature>
<keyword evidence="4" id="KW-1185">Reference proteome</keyword>
<dbReference type="STRING" id="41875.K8EDI7"/>